<gene>
    <name evidence="7" type="ORF">KP509_19G060900</name>
</gene>
<comment type="similarity">
    <text evidence="2">Belongs to the tetraspanin (TM4SF) family.</text>
</comment>
<accession>A0A8T2SKZ5</accession>
<dbReference type="Proteomes" id="UP000825935">
    <property type="component" value="Chromosome 19"/>
</dbReference>
<dbReference type="AlphaFoldDB" id="A0A8T2SKZ5"/>
<dbReference type="PANTHER" id="PTHR32191">
    <property type="entry name" value="TETRASPANIN-8-RELATED"/>
    <property type="match status" value="1"/>
</dbReference>
<dbReference type="InterPro" id="IPR018499">
    <property type="entry name" value="Tetraspanin/Peripherin"/>
</dbReference>
<evidence type="ECO:0000256" key="6">
    <source>
        <dbReference type="SAM" id="Phobius"/>
    </source>
</evidence>
<keyword evidence="8" id="KW-1185">Reference proteome</keyword>
<proteinExistence type="inferred from homology"/>
<dbReference type="InterPro" id="IPR018503">
    <property type="entry name" value="Tetraspanin_CS"/>
</dbReference>
<dbReference type="GO" id="GO:0016020">
    <property type="term" value="C:membrane"/>
    <property type="evidence" value="ECO:0007669"/>
    <property type="project" value="UniProtKB-SubCell"/>
</dbReference>
<evidence type="ECO:0008006" key="9">
    <source>
        <dbReference type="Google" id="ProtNLM"/>
    </source>
</evidence>
<evidence type="ECO:0000256" key="1">
    <source>
        <dbReference type="ARBA" id="ARBA00004141"/>
    </source>
</evidence>
<protein>
    <recommendedName>
        <fullName evidence="9">Tetraspanin-8</fullName>
    </recommendedName>
</protein>
<dbReference type="GO" id="GO:0009734">
    <property type="term" value="P:auxin-activated signaling pathway"/>
    <property type="evidence" value="ECO:0007669"/>
    <property type="project" value="InterPro"/>
</dbReference>
<dbReference type="Pfam" id="PF00335">
    <property type="entry name" value="Tetraspanin"/>
    <property type="match status" value="1"/>
</dbReference>
<feature type="transmembrane region" description="Helical" evidence="6">
    <location>
        <begin position="7"/>
        <end position="29"/>
    </location>
</feature>
<comment type="caution">
    <text evidence="7">The sequence shown here is derived from an EMBL/GenBank/DDBJ whole genome shotgun (WGS) entry which is preliminary data.</text>
</comment>
<comment type="subcellular location">
    <subcellularLocation>
        <location evidence="1">Membrane</location>
        <topology evidence="1">Multi-pass membrane protein</topology>
    </subcellularLocation>
</comment>
<keyword evidence="3 6" id="KW-0812">Transmembrane</keyword>
<evidence type="ECO:0000256" key="3">
    <source>
        <dbReference type="ARBA" id="ARBA00022692"/>
    </source>
</evidence>
<organism evidence="7 8">
    <name type="scientific">Ceratopteris richardii</name>
    <name type="common">Triangle waterfern</name>
    <dbReference type="NCBI Taxonomy" id="49495"/>
    <lineage>
        <taxon>Eukaryota</taxon>
        <taxon>Viridiplantae</taxon>
        <taxon>Streptophyta</taxon>
        <taxon>Embryophyta</taxon>
        <taxon>Tracheophyta</taxon>
        <taxon>Polypodiopsida</taxon>
        <taxon>Polypodiidae</taxon>
        <taxon>Polypodiales</taxon>
        <taxon>Pteridineae</taxon>
        <taxon>Pteridaceae</taxon>
        <taxon>Parkerioideae</taxon>
        <taxon>Ceratopteris</taxon>
    </lineage>
</organism>
<keyword evidence="4 6" id="KW-1133">Transmembrane helix</keyword>
<dbReference type="InterPro" id="IPR044991">
    <property type="entry name" value="TET_plant"/>
</dbReference>
<dbReference type="PRINTS" id="PR00259">
    <property type="entry name" value="TMFOUR"/>
</dbReference>
<feature type="transmembrane region" description="Helical" evidence="6">
    <location>
        <begin position="68"/>
        <end position="95"/>
    </location>
</feature>
<feature type="transmembrane region" description="Helical" evidence="6">
    <location>
        <begin position="230"/>
        <end position="252"/>
    </location>
</feature>
<reference evidence="7" key="1">
    <citation type="submission" date="2021-08" db="EMBL/GenBank/DDBJ databases">
        <title>WGS assembly of Ceratopteris richardii.</title>
        <authorList>
            <person name="Marchant D.B."/>
            <person name="Chen G."/>
            <person name="Jenkins J."/>
            <person name="Shu S."/>
            <person name="Leebens-Mack J."/>
            <person name="Grimwood J."/>
            <person name="Schmutz J."/>
            <person name="Soltis P."/>
            <person name="Soltis D."/>
            <person name="Chen Z.-H."/>
        </authorList>
    </citation>
    <scope>NUCLEOTIDE SEQUENCE</scope>
    <source>
        <strain evidence="7">Whitten #5841</strain>
        <tissue evidence="7">Leaf</tissue>
    </source>
</reference>
<evidence type="ECO:0000256" key="5">
    <source>
        <dbReference type="ARBA" id="ARBA00023136"/>
    </source>
</evidence>
<name>A0A8T2SKZ5_CERRI</name>
<keyword evidence="5 6" id="KW-0472">Membrane</keyword>
<evidence type="ECO:0000256" key="2">
    <source>
        <dbReference type="ARBA" id="ARBA00006840"/>
    </source>
</evidence>
<evidence type="ECO:0000313" key="7">
    <source>
        <dbReference type="EMBL" id="KAH7352730.1"/>
    </source>
</evidence>
<evidence type="ECO:0000256" key="4">
    <source>
        <dbReference type="ARBA" id="ARBA00022989"/>
    </source>
</evidence>
<evidence type="ECO:0000313" key="8">
    <source>
        <dbReference type="Proteomes" id="UP000825935"/>
    </source>
</evidence>
<dbReference type="OMA" id="ETWAQFV"/>
<dbReference type="PROSITE" id="PS00421">
    <property type="entry name" value="TM4_1"/>
    <property type="match status" value="1"/>
</dbReference>
<dbReference type="OrthoDB" id="1892640at2759"/>
<feature type="transmembrane region" description="Helical" evidence="6">
    <location>
        <begin position="41"/>
        <end position="61"/>
    </location>
</feature>
<sequence length="262" mass="28865">MGCSSHLITFLNFFTAVLSLPIIGTGVWLATKHSSECLHFLQWPLLISGVFLLVVSVAGLVGTSCRILCLLWLYLAIMFLLILLLAAFTAFAFVVTNSGAGDAISGRGFLEYHLGNYSSWLQRRVDHPSNWRPIRSCLSDARVCNDLNTRYPTAAAFDSSRLSPLQSGCCKPPTACDFTFLNATSWVQAKDPNADKDCSAWSNDPSKLCFDCDSCRAGVLQTAKEDWRKVAIINVVVLVLIITVYSIGCSAFRNARRDDYSK</sequence>
<dbReference type="EMBL" id="CM035424">
    <property type="protein sequence ID" value="KAH7352730.1"/>
    <property type="molecule type" value="Genomic_DNA"/>
</dbReference>